<dbReference type="KEGG" id="mbrn:26245011"/>
<organism evidence="2 3">
    <name type="scientific">Metarhizium brunneum</name>
    <dbReference type="NCBI Taxonomy" id="500148"/>
    <lineage>
        <taxon>Eukaryota</taxon>
        <taxon>Fungi</taxon>
        <taxon>Dikarya</taxon>
        <taxon>Ascomycota</taxon>
        <taxon>Pezizomycotina</taxon>
        <taxon>Sordariomycetes</taxon>
        <taxon>Hypocreomycetidae</taxon>
        <taxon>Hypocreales</taxon>
        <taxon>Clavicipitaceae</taxon>
        <taxon>Metarhizium</taxon>
    </lineage>
</organism>
<evidence type="ECO:0000313" key="2">
    <source>
        <dbReference type="EMBL" id="QLI63918.1"/>
    </source>
</evidence>
<dbReference type="AlphaFoldDB" id="A0A7D5UQ47"/>
<reference evidence="2 3" key="1">
    <citation type="submission" date="2020-07" db="EMBL/GenBank/DDBJ databases">
        <title>Telomere length de novo assembly of all 7 chromosomes of the fungus, Metarhizium brunneum, using a novel assembly pipeline.</title>
        <authorList>
            <person name="Saud z."/>
            <person name="Kortsinoglou A."/>
            <person name="Kouvelis V.N."/>
            <person name="Butt T.M."/>
        </authorList>
    </citation>
    <scope>NUCLEOTIDE SEQUENCE [LARGE SCALE GENOMIC DNA]</scope>
    <source>
        <strain evidence="2 3">4556</strain>
    </source>
</reference>
<dbReference type="RefSeq" id="XP_014541980.1">
    <property type="nucleotide sequence ID" value="XM_014686494.1"/>
</dbReference>
<dbReference type="OrthoDB" id="4216009at2759"/>
<evidence type="ECO:0000256" key="1">
    <source>
        <dbReference type="SAM" id="MobiDB-lite"/>
    </source>
</evidence>
<feature type="region of interest" description="Disordered" evidence="1">
    <location>
        <begin position="82"/>
        <end position="103"/>
    </location>
</feature>
<dbReference type="EMBL" id="CP058932">
    <property type="protein sequence ID" value="QLI63918.1"/>
    <property type="molecule type" value="Genomic_DNA"/>
</dbReference>
<sequence length="103" mass="11315">MARLPQDPAVPTSKRYNKLKSLCEAHDSEDAWVRGIDAQDTYIGFLIMSIWARKNGTALYMGLYDFSSLSRNGVWVTGDTTGHRACEDESPTGEAGETRALGS</sequence>
<accession>A0A7D5UQ47</accession>
<protein>
    <submittedName>
        <fullName evidence="2">Uncharacterized protein</fullName>
    </submittedName>
</protein>
<proteinExistence type="predicted"/>
<gene>
    <name evidence="2" type="ORF">G6M90_00g003220</name>
</gene>
<dbReference type="Proteomes" id="UP000510686">
    <property type="component" value="Chromosome 1"/>
</dbReference>
<name>A0A7D5UQ47_9HYPO</name>
<dbReference type="GeneID" id="26245011"/>
<evidence type="ECO:0000313" key="3">
    <source>
        <dbReference type="Proteomes" id="UP000510686"/>
    </source>
</evidence>
<keyword evidence="3" id="KW-1185">Reference proteome</keyword>